<dbReference type="EMBL" id="JBFOLK010000003">
    <property type="protein sequence ID" value="KAL2526294.1"/>
    <property type="molecule type" value="Genomic_DNA"/>
</dbReference>
<comment type="caution">
    <text evidence="1">The sequence shown here is derived from an EMBL/GenBank/DDBJ whole genome shotgun (WGS) entry which is preliminary data.</text>
</comment>
<proteinExistence type="predicted"/>
<reference evidence="2" key="1">
    <citation type="submission" date="2024-07" db="EMBL/GenBank/DDBJ databases">
        <title>Two chromosome-level genome assemblies of Korean endemic species Abeliophyllum distichum and Forsythia ovata (Oleaceae).</title>
        <authorList>
            <person name="Jang H."/>
        </authorList>
    </citation>
    <scope>NUCLEOTIDE SEQUENCE [LARGE SCALE GENOMIC DNA]</scope>
</reference>
<name>A0ABD1UMM0_9LAMI</name>
<accession>A0ABD1UMM0</accession>
<sequence>MAVTSPGGRDEECSFVTSIIGTNIQLKYLVKNRTKNRCSNDQVRPYKCLSRASDELGTLDVMEEVWPSSLSMKFSNGTSIVDINDRCSDDFDLYNEAKIHLPKVLTTFFEQYGLISH</sequence>
<evidence type="ECO:0000313" key="2">
    <source>
        <dbReference type="Proteomes" id="UP001604336"/>
    </source>
</evidence>
<dbReference type="Proteomes" id="UP001604336">
    <property type="component" value="Unassembled WGS sequence"/>
</dbReference>
<protein>
    <submittedName>
        <fullName evidence="1">Uncharacterized protein</fullName>
    </submittedName>
</protein>
<organism evidence="1 2">
    <name type="scientific">Abeliophyllum distichum</name>
    <dbReference type="NCBI Taxonomy" id="126358"/>
    <lineage>
        <taxon>Eukaryota</taxon>
        <taxon>Viridiplantae</taxon>
        <taxon>Streptophyta</taxon>
        <taxon>Embryophyta</taxon>
        <taxon>Tracheophyta</taxon>
        <taxon>Spermatophyta</taxon>
        <taxon>Magnoliopsida</taxon>
        <taxon>eudicotyledons</taxon>
        <taxon>Gunneridae</taxon>
        <taxon>Pentapetalae</taxon>
        <taxon>asterids</taxon>
        <taxon>lamiids</taxon>
        <taxon>Lamiales</taxon>
        <taxon>Oleaceae</taxon>
        <taxon>Forsythieae</taxon>
        <taxon>Abeliophyllum</taxon>
    </lineage>
</organism>
<keyword evidence="2" id="KW-1185">Reference proteome</keyword>
<dbReference type="AlphaFoldDB" id="A0ABD1UMM0"/>
<gene>
    <name evidence="1" type="ORF">Adt_11348</name>
</gene>
<evidence type="ECO:0000313" key="1">
    <source>
        <dbReference type="EMBL" id="KAL2526294.1"/>
    </source>
</evidence>